<dbReference type="RefSeq" id="WP_114019411.1">
    <property type="nucleotide sequence ID" value="NZ_QOIM01000057.1"/>
</dbReference>
<accession>A0A367E5S7</accession>
<dbReference type="Proteomes" id="UP000253507">
    <property type="component" value="Unassembled WGS sequence"/>
</dbReference>
<name>A0A367E5S7_9ACTN</name>
<dbReference type="PANTHER" id="PTHR33993">
    <property type="entry name" value="GLYOXALASE-RELATED"/>
    <property type="match status" value="1"/>
</dbReference>
<dbReference type="Gene3D" id="3.10.180.10">
    <property type="entry name" value="2,3-Dihydroxybiphenyl 1,2-Dioxygenase, domain 1"/>
    <property type="match status" value="2"/>
</dbReference>
<organism evidence="2 3">
    <name type="scientific">Streptomyces reniochalinae</name>
    <dbReference type="NCBI Taxonomy" id="2250578"/>
    <lineage>
        <taxon>Bacteria</taxon>
        <taxon>Bacillati</taxon>
        <taxon>Actinomycetota</taxon>
        <taxon>Actinomycetes</taxon>
        <taxon>Kitasatosporales</taxon>
        <taxon>Streptomycetaceae</taxon>
        <taxon>Streptomyces</taxon>
    </lineage>
</organism>
<gene>
    <name evidence="2" type="ORF">DQ392_33180</name>
</gene>
<dbReference type="OrthoDB" id="9793039at2"/>
<reference evidence="2 3" key="1">
    <citation type="submission" date="2018-06" db="EMBL/GenBank/DDBJ databases">
        <title>Streptomyces reniochalinae sp. nov. and Streptomyces diacarnus sp. nov. from marine sponges.</title>
        <authorList>
            <person name="Li L."/>
        </authorList>
    </citation>
    <scope>NUCLEOTIDE SEQUENCE [LARGE SCALE GENOMIC DNA]</scope>
    <source>
        <strain evidence="2 3">LHW50302</strain>
    </source>
</reference>
<dbReference type="InterPro" id="IPR041581">
    <property type="entry name" value="Glyoxalase_6"/>
</dbReference>
<dbReference type="AlphaFoldDB" id="A0A367E5S7"/>
<comment type="caution">
    <text evidence="2">The sequence shown here is derived from an EMBL/GenBank/DDBJ whole genome shotgun (WGS) entry which is preliminary data.</text>
</comment>
<proteinExistence type="predicted"/>
<dbReference type="EMBL" id="QOIM01000057">
    <property type="protein sequence ID" value="RCG13343.1"/>
    <property type="molecule type" value="Genomic_DNA"/>
</dbReference>
<dbReference type="SUPFAM" id="SSF54593">
    <property type="entry name" value="Glyoxalase/Bleomycin resistance protein/Dihydroxybiphenyl dioxygenase"/>
    <property type="match status" value="2"/>
</dbReference>
<sequence length="264" mass="27885">MTEAATRLRHTPGAPAWASLMVDGLDVGKEFYQGLFGWEFRTGPQQLGPYVRAVAGGHEVAGLGKKADGRQVPVAWLPYLASTDADETAAAVRSYGGTVAVGPLDAETAGRMAIASDPLGAPFGVWRDAHYPGLGTAPLGTLGAPVWFELVTRETSPVVKFYQAVFGYEAKAVEAPGFDYLTLYADGQPVAGIHGVGDALPRDRGPHWRTYFAVEDPDAVARHAGELGGRVVRGPDDSPYGRLATLADPEGAHFSVIRPVAMEG</sequence>
<evidence type="ECO:0000313" key="2">
    <source>
        <dbReference type="EMBL" id="RCG13343.1"/>
    </source>
</evidence>
<keyword evidence="3" id="KW-1185">Reference proteome</keyword>
<dbReference type="InterPro" id="IPR052164">
    <property type="entry name" value="Anthracycline_SecMetBiosynth"/>
</dbReference>
<dbReference type="Pfam" id="PF18029">
    <property type="entry name" value="Glyoxalase_6"/>
    <property type="match status" value="1"/>
</dbReference>
<feature type="domain" description="VOC" evidence="1">
    <location>
        <begin position="14"/>
        <end position="128"/>
    </location>
</feature>
<dbReference type="PANTHER" id="PTHR33993:SF10">
    <property type="entry name" value="CONSERVED PROTEIN"/>
    <property type="match status" value="1"/>
</dbReference>
<feature type="domain" description="VOC" evidence="1">
    <location>
        <begin position="144"/>
        <end position="259"/>
    </location>
</feature>
<dbReference type="CDD" id="cd07247">
    <property type="entry name" value="SgaA_N_like"/>
    <property type="match status" value="2"/>
</dbReference>
<dbReference type="PROSITE" id="PS51819">
    <property type="entry name" value="VOC"/>
    <property type="match status" value="2"/>
</dbReference>
<protein>
    <submittedName>
        <fullName evidence="2">VOC family protein</fullName>
    </submittedName>
</protein>
<dbReference type="InterPro" id="IPR037523">
    <property type="entry name" value="VOC_core"/>
</dbReference>
<dbReference type="InterPro" id="IPR029068">
    <property type="entry name" value="Glyas_Bleomycin-R_OHBP_Dase"/>
</dbReference>
<evidence type="ECO:0000313" key="3">
    <source>
        <dbReference type="Proteomes" id="UP000253507"/>
    </source>
</evidence>
<evidence type="ECO:0000259" key="1">
    <source>
        <dbReference type="PROSITE" id="PS51819"/>
    </source>
</evidence>